<dbReference type="Pfam" id="PF24120">
    <property type="entry name" value="SsdA_C"/>
    <property type="match status" value="1"/>
</dbReference>
<gene>
    <name evidence="5" type="ORF">LEL_00560</name>
</gene>
<dbReference type="Pfam" id="PF12796">
    <property type="entry name" value="Ank_2"/>
    <property type="match status" value="1"/>
</dbReference>
<name>A0A168JY85_CORDF</name>
<dbReference type="SMART" id="SM00248">
    <property type="entry name" value="ANK"/>
    <property type="match status" value="2"/>
</dbReference>
<feature type="repeat" description="ANK" evidence="3">
    <location>
        <begin position="226"/>
        <end position="252"/>
    </location>
</feature>
<keyword evidence="6" id="KW-1185">Reference proteome</keyword>
<dbReference type="SUPFAM" id="SSF48403">
    <property type="entry name" value="Ankyrin repeat"/>
    <property type="match status" value="1"/>
</dbReference>
<evidence type="ECO:0000256" key="3">
    <source>
        <dbReference type="PROSITE-ProRule" id="PRU00023"/>
    </source>
</evidence>
<dbReference type="Proteomes" id="UP000076881">
    <property type="component" value="Unassembled WGS sequence"/>
</dbReference>
<evidence type="ECO:0000256" key="1">
    <source>
        <dbReference type="ARBA" id="ARBA00022737"/>
    </source>
</evidence>
<keyword evidence="2 3" id="KW-0040">ANK repeat</keyword>
<dbReference type="PANTHER" id="PTHR24189:SF71">
    <property type="entry name" value="ANKYRIN REPEAT DOMAIN 39"/>
    <property type="match status" value="1"/>
</dbReference>
<reference evidence="5 6" key="1">
    <citation type="journal article" date="2016" name="Genome Biol. Evol.">
        <title>Divergent and convergent evolution of fungal pathogenicity.</title>
        <authorList>
            <person name="Shang Y."/>
            <person name="Xiao G."/>
            <person name="Zheng P."/>
            <person name="Cen K."/>
            <person name="Zhan S."/>
            <person name="Wang C."/>
        </authorList>
    </citation>
    <scope>NUCLEOTIDE SEQUENCE [LARGE SCALE GENOMIC DNA]</scope>
    <source>
        <strain evidence="5 6">RCEF 1005</strain>
    </source>
</reference>
<dbReference type="AlphaFoldDB" id="A0A168JY85"/>
<dbReference type="EMBL" id="AZHF01000001">
    <property type="protein sequence ID" value="OAA81015.1"/>
    <property type="molecule type" value="Genomic_DNA"/>
</dbReference>
<dbReference type="PROSITE" id="PS50088">
    <property type="entry name" value="ANK_REPEAT"/>
    <property type="match status" value="2"/>
</dbReference>
<dbReference type="GO" id="GO:0005634">
    <property type="term" value="C:nucleus"/>
    <property type="evidence" value="ECO:0007669"/>
    <property type="project" value="TreeGrafter"/>
</dbReference>
<organism evidence="5 6">
    <name type="scientific">Akanthomyces lecanii RCEF 1005</name>
    <dbReference type="NCBI Taxonomy" id="1081108"/>
    <lineage>
        <taxon>Eukaryota</taxon>
        <taxon>Fungi</taxon>
        <taxon>Dikarya</taxon>
        <taxon>Ascomycota</taxon>
        <taxon>Pezizomycotina</taxon>
        <taxon>Sordariomycetes</taxon>
        <taxon>Hypocreomycetidae</taxon>
        <taxon>Hypocreales</taxon>
        <taxon>Cordycipitaceae</taxon>
        <taxon>Akanthomyces</taxon>
        <taxon>Cordyceps confragosa</taxon>
    </lineage>
</organism>
<dbReference type="InterPro" id="IPR057517">
    <property type="entry name" value="SsdA-like_C"/>
</dbReference>
<feature type="domain" description="Single-strand DNA deaminase toxin A-like C-terminal" evidence="4">
    <location>
        <begin position="368"/>
        <end position="425"/>
    </location>
</feature>
<dbReference type="PROSITE" id="PS50297">
    <property type="entry name" value="ANK_REP_REGION"/>
    <property type="match status" value="2"/>
</dbReference>
<dbReference type="Gene3D" id="1.25.40.20">
    <property type="entry name" value="Ankyrin repeat-containing domain"/>
    <property type="match status" value="1"/>
</dbReference>
<dbReference type="GO" id="GO:0005737">
    <property type="term" value="C:cytoplasm"/>
    <property type="evidence" value="ECO:0007669"/>
    <property type="project" value="TreeGrafter"/>
</dbReference>
<evidence type="ECO:0000313" key="6">
    <source>
        <dbReference type="Proteomes" id="UP000076881"/>
    </source>
</evidence>
<dbReference type="PANTHER" id="PTHR24189">
    <property type="entry name" value="MYOTROPHIN"/>
    <property type="match status" value="1"/>
</dbReference>
<protein>
    <submittedName>
        <fullName evidence="5">Ankyrin repeat-containing domain protein</fullName>
    </submittedName>
</protein>
<sequence>MASGRRERIAEVLWWDTREVHVSCPCCSKIHRHGYSGDYQGQLWLSNCNPSQSRGSAYKVHFLVDLPHIGYEIGKSNLRFITKHGLEYQKGLLSDEDAEKKRERQKAKIARKPKWTTATQETILGENVTMRVIDIAELRMVHGELAFVKHYLESSAEASIFPHGVGSKPHSQDVFVSDGSEAVLLPHPVQDMRGKTALHLAAAGQHPAMVRLLAAKGANVNAADIDGVTPLMEAAFWGRPENVRILLQHGADRSLQCIRKGCLNNAADFAKRLEDTAMARGGRAGDPVRVPAGREDAHVRNRERDEILWLLCNEMPTATSPGLERTRGEHLGRDGQSLFPLTQHVSLLTESKAVARLHRGPNLPEADAMSGSAPCWVEGAFIPSHEWTDKVVNLSQAVGFKLQPHNRDNGVPGHWEACHAEKRLIAYFVDHHCALAADISLPEEMVSQRAEEDALAGFRAQEWQEARQEEEMAAWKQKFKDLCAIMPEHRLQDATIMVHRPVCVECKRFVAQVNKAAGIALSIRHSCSEKECRECSG</sequence>
<comment type="caution">
    <text evidence="5">The sequence shown here is derived from an EMBL/GenBank/DDBJ whole genome shotgun (WGS) entry which is preliminary data.</text>
</comment>
<evidence type="ECO:0000256" key="2">
    <source>
        <dbReference type="ARBA" id="ARBA00023043"/>
    </source>
</evidence>
<dbReference type="InterPro" id="IPR036770">
    <property type="entry name" value="Ankyrin_rpt-contain_sf"/>
</dbReference>
<dbReference type="STRING" id="1081108.A0A168JY85"/>
<dbReference type="InterPro" id="IPR002110">
    <property type="entry name" value="Ankyrin_rpt"/>
</dbReference>
<proteinExistence type="predicted"/>
<evidence type="ECO:0000313" key="5">
    <source>
        <dbReference type="EMBL" id="OAA81015.1"/>
    </source>
</evidence>
<dbReference type="OrthoDB" id="341259at2759"/>
<feature type="repeat" description="ANK" evidence="3">
    <location>
        <begin position="193"/>
        <end position="225"/>
    </location>
</feature>
<evidence type="ECO:0000259" key="4">
    <source>
        <dbReference type="Pfam" id="PF24120"/>
    </source>
</evidence>
<accession>A0A168JY85</accession>
<keyword evidence="1" id="KW-0677">Repeat</keyword>
<dbReference type="InterPro" id="IPR050745">
    <property type="entry name" value="Multifunctional_regulatory"/>
</dbReference>